<dbReference type="InterPro" id="IPR032675">
    <property type="entry name" value="LRR_dom_sf"/>
</dbReference>
<protein>
    <recommendedName>
        <fullName evidence="9">Leucine-rich repeat-containing protein 49</fullName>
    </recommendedName>
</protein>
<organism evidence="7 8">
    <name type="scientific">Eleginops maclovinus</name>
    <name type="common">Patagonian blennie</name>
    <name type="synonym">Eleginus maclovinus</name>
    <dbReference type="NCBI Taxonomy" id="56733"/>
    <lineage>
        <taxon>Eukaryota</taxon>
        <taxon>Metazoa</taxon>
        <taxon>Chordata</taxon>
        <taxon>Craniata</taxon>
        <taxon>Vertebrata</taxon>
        <taxon>Euteleostomi</taxon>
        <taxon>Actinopterygii</taxon>
        <taxon>Neopterygii</taxon>
        <taxon>Teleostei</taxon>
        <taxon>Neoteleostei</taxon>
        <taxon>Acanthomorphata</taxon>
        <taxon>Eupercaria</taxon>
        <taxon>Perciformes</taxon>
        <taxon>Notothenioidei</taxon>
        <taxon>Eleginopidae</taxon>
        <taxon>Eleginops</taxon>
    </lineage>
</organism>
<reference evidence="7 8" key="2">
    <citation type="journal article" date="2023" name="Mol. Biol. Evol.">
        <title>Genomics of Secondarily Temperate Adaptation in the Only Non-Antarctic Icefish.</title>
        <authorList>
            <person name="Rivera-Colon A.G."/>
            <person name="Rayamajhi N."/>
            <person name="Minhas B.F."/>
            <person name="Madrigal G."/>
            <person name="Bilyk K.T."/>
            <person name="Yoon V."/>
            <person name="Hune M."/>
            <person name="Gregory S."/>
            <person name="Cheng C.H.C."/>
            <person name="Catchen J.M."/>
        </authorList>
    </citation>
    <scope>NUCLEOTIDE SEQUENCE [LARGE SCALE GENOMIC DNA]</scope>
    <source>
        <strain evidence="7">JMC-PN-2008</strain>
    </source>
</reference>
<feature type="region of interest" description="Disordered" evidence="6">
    <location>
        <begin position="115"/>
        <end position="135"/>
    </location>
</feature>
<dbReference type="InterPro" id="IPR050576">
    <property type="entry name" value="Cilia_flagella_integrity"/>
</dbReference>
<dbReference type="InterPro" id="IPR001611">
    <property type="entry name" value="Leu-rich_rpt"/>
</dbReference>
<comment type="subcellular location">
    <subcellularLocation>
        <location evidence="1">Cell projection</location>
        <location evidence="1">Cilium</location>
    </subcellularLocation>
</comment>
<dbReference type="PROSITE" id="PS51450">
    <property type="entry name" value="LRR"/>
    <property type="match status" value="3"/>
</dbReference>
<evidence type="ECO:0008006" key="9">
    <source>
        <dbReference type="Google" id="ProtNLM"/>
    </source>
</evidence>
<dbReference type="PANTHER" id="PTHR45973">
    <property type="entry name" value="PROTEIN PHOSPHATASE 1 REGULATORY SUBUNIT SDS22-RELATED"/>
    <property type="match status" value="1"/>
</dbReference>
<dbReference type="SUPFAM" id="SSF52075">
    <property type="entry name" value="Outer arm dynein light chain 1"/>
    <property type="match status" value="1"/>
</dbReference>
<gene>
    <name evidence="7" type="ORF">PBY51_018629</name>
</gene>
<name>A0AAN7Y0N7_ELEMC</name>
<dbReference type="AlphaFoldDB" id="A0AAN7Y0N7"/>
<evidence type="ECO:0000256" key="3">
    <source>
        <dbReference type="ARBA" id="ARBA00022737"/>
    </source>
</evidence>
<evidence type="ECO:0000256" key="5">
    <source>
        <dbReference type="ARBA" id="ARBA00023273"/>
    </source>
</evidence>
<keyword evidence="5" id="KW-0966">Cell projection</keyword>
<sequence length="290" mass="32484">MEPERNEGKTMRTQKHNNSDKWVSLTPMVHSCKLHITAAKSSASERAQRMTESQDLVKEKYMNHTHAMNHLYPEKRLHSSKRLVRTPTVPSFASDSTDSPLHNLVPIACGAQSGLDAASQSSQDKRDKSKRPTHSAVATYNCNALNLAKPAGGSGGYRYNAVSGNTFTQLPGDSFVSHFQRIDLDRRCLEECPQLGIMDELQLLNLQHNLITKILHVSHLQQLVFLNLYDNHISEMTGIESLNSLRILMLGKNRIHKICCLERLSKLNILDLHDNQVPSLPSPPTFSTSV</sequence>
<evidence type="ECO:0000256" key="6">
    <source>
        <dbReference type="SAM" id="MobiDB-lite"/>
    </source>
</evidence>
<accession>A0AAN7Y0N7</accession>
<keyword evidence="2" id="KW-0433">Leucine-rich repeat</keyword>
<keyword evidence="8" id="KW-1185">Reference proteome</keyword>
<evidence type="ECO:0000256" key="1">
    <source>
        <dbReference type="ARBA" id="ARBA00004138"/>
    </source>
</evidence>
<dbReference type="Gene3D" id="3.80.10.10">
    <property type="entry name" value="Ribonuclease Inhibitor"/>
    <property type="match status" value="1"/>
</dbReference>
<evidence type="ECO:0000256" key="2">
    <source>
        <dbReference type="ARBA" id="ARBA00022614"/>
    </source>
</evidence>
<proteinExistence type="predicted"/>
<evidence type="ECO:0000313" key="8">
    <source>
        <dbReference type="Proteomes" id="UP001346869"/>
    </source>
</evidence>
<evidence type="ECO:0000313" key="7">
    <source>
        <dbReference type="EMBL" id="KAK5873601.1"/>
    </source>
</evidence>
<dbReference type="PANTHER" id="PTHR45973:SF9">
    <property type="entry name" value="LEUCINE-RICH REPEAT-CONTAINING PROTEIN 46"/>
    <property type="match status" value="1"/>
</dbReference>
<reference evidence="7 8" key="1">
    <citation type="journal article" date="2023" name="Genes (Basel)">
        <title>Chromosome-Level Genome Assembly and Circadian Gene Repertoire of the Patagonia Blennie Eleginops maclovinus-The Closest Ancestral Proxy of Antarctic Cryonotothenioids.</title>
        <authorList>
            <person name="Cheng C.C."/>
            <person name="Rivera-Colon A.G."/>
            <person name="Minhas B.F."/>
            <person name="Wilson L."/>
            <person name="Rayamajhi N."/>
            <person name="Vargas-Chacoff L."/>
            <person name="Catchen J.M."/>
        </authorList>
    </citation>
    <scope>NUCLEOTIDE SEQUENCE [LARGE SCALE GENOMIC DNA]</scope>
    <source>
        <strain evidence="7">JMC-PN-2008</strain>
    </source>
</reference>
<keyword evidence="4" id="KW-0969">Cilium</keyword>
<dbReference type="SMART" id="SM00365">
    <property type="entry name" value="LRR_SD22"/>
    <property type="match status" value="3"/>
</dbReference>
<keyword evidence="3" id="KW-0677">Repeat</keyword>
<dbReference type="Proteomes" id="UP001346869">
    <property type="component" value="Unassembled WGS sequence"/>
</dbReference>
<evidence type="ECO:0000256" key="4">
    <source>
        <dbReference type="ARBA" id="ARBA00023069"/>
    </source>
</evidence>
<dbReference type="EMBL" id="JAUZQC010000003">
    <property type="protein sequence ID" value="KAK5873601.1"/>
    <property type="molecule type" value="Genomic_DNA"/>
</dbReference>
<comment type="caution">
    <text evidence="7">The sequence shown here is derived from an EMBL/GenBank/DDBJ whole genome shotgun (WGS) entry which is preliminary data.</text>
</comment>